<dbReference type="FunFam" id="1.10.10.10:FF:000018">
    <property type="entry name" value="DNA-binding response regulator ResD"/>
    <property type="match status" value="1"/>
</dbReference>
<evidence type="ECO:0000259" key="9">
    <source>
        <dbReference type="PROSITE" id="PS51755"/>
    </source>
</evidence>
<dbReference type="InterPro" id="IPR039420">
    <property type="entry name" value="WalR-like"/>
</dbReference>
<keyword evidence="4 7" id="KW-0238">DNA-binding</keyword>
<dbReference type="PANTHER" id="PTHR48111:SF4">
    <property type="entry name" value="DNA-BINDING DUAL TRANSCRIPTIONAL REGULATOR OMPR"/>
    <property type="match status" value="1"/>
</dbReference>
<dbReference type="AlphaFoldDB" id="A0A919T6B7"/>
<feature type="DNA-binding region" description="OmpR/PhoB-type" evidence="7">
    <location>
        <begin position="146"/>
        <end position="245"/>
    </location>
</feature>
<dbReference type="Gene3D" id="1.10.10.10">
    <property type="entry name" value="Winged helix-like DNA-binding domain superfamily/Winged helix DNA-binding domain"/>
    <property type="match status" value="1"/>
</dbReference>
<dbReference type="Pfam" id="PF00486">
    <property type="entry name" value="Trans_reg_C"/>
    <property type="match status" value="1"/>
</dbReference>
<dbReference type="InterPro" id="IPR001867">
    <property type="entry name" value="OmpR/PhoB-type_DNA-bd"/>
</dbReference>
<comment type="caution">
    <text evidence="10">The sequence shown here is derived from an EMBL/GenBank/DDBJ whole genome shotgun (WGS) entry which is preliminary data.</text>
</comment>
<evidence type="ECO:0000256" key="4">
    <source>
        <dbReference type="ARBA" id="ARBA00023125"/>
    </source>
</evidence>
<evidence type="ECO:0000313" key="11">
    <source>
        <dbReference type="Proteomes" id="UP000677082"/>
    </source>
</evidence>
<dbReference type="InterPro" id="IPR036388">
    <property type="entry name" value="WH-like_DNA-bd_sf"/>
</dbReference>
<dbReference type="InterPro" id="IPR011006">
    <property type="entry name" value="CheY-like_superfamily"/>
</dbReference>
<dbReference type="CDD" id="cd00383">
    <property type="entry name" value="trans_reg_C"/>
    <property type="match status" value="1"/>
</dbReference>
<feature type="domain" description="OmpR/PhoB-type" evidence="9">
    <location>
        <begin position="146"/>
        <end position="245"/>
    </location>
</feature>
<dbReference type="SUPFAM" id="SSF52172">
    <property type="entry name" value="CheY-like"/>
    <property type="match status" value="1"/>
</dbReference>
<dbReference type="Proteomes" id="UP000677082">
    <property type="component" value="Unassembled WGS sequence"/>
</dbReference>
<dbReference type="GO" id="GO:0000156">
    <property type="term" value="F:phosphorelay response regulator activity"/>
    <property type="evidence" value="ECO:0007669"/>
    <property type="project" value="TreeGrafter"/>
</dbReference>
<dbReference type="PROSITE" id="PS50110">
    <property type="entry name" value="RESPONSE_REGULATORY"/>
    <property type="match status" value="1"/>
</dbReference>
<evidence type="ECO:0000256" key="6">
    <source>
        <dbReference type="PROSITE-ProRule" id="PRU00169"/>
    </source>
</evidence>
<reference evidence="10 11" key="1">
    <citation type="submission" date="2021-03" db="EMBL/GenBank/DDBJ databases">
        <title>Whole genome shotgun sequence of Actinoplanes toevensis NBRC 105298.</title>
        <authorList>
            <person name="Komaki H."/>
            <person name="Tamura T."/>
        </authorList>
    </citation>
    <scope>NUCLEOTIDE SEQUENCE [LARGE SCALE GENOMIC DNA]</scope>
    <source>
        <strain evidence="10 11">NBRC 105298</strain>
    </source>
</reference>
<evidence type="ECO:0000256" key="7">
    <source>
        <dbReference type="PROSITE-ProRule" id="PRU01091"/>
    </source>
</evidence>
<dbReference type="InterPro" id="IPR001789">
    <property type="entry name" value="Sig_transdc_resp-reg_receiver"/>
</dbReference>
<accession>A0A919T6B7</accession>
<protein>
    <submittedName>
        <fullName evidence="10">DNA-binding response regulator</fullName>
    </submittedName>
</protein>
<feature type="domain" description="Response regulatory" evidence="8">
    <location>
        <begin position="21"/>
        <end position="134"/>
    </location>
</feature>
<keyword evidence="1 6" id="KW-0597">Phosphoprotein</keyword>
<dbReference type="GO" id="GO:0000976">
    <property type="term" value="F:transcription cis-regulatory region binding"/>
    <property type="evidence" value="ECO:0007669"/>
    <property type="project" value="TreeGrafter"/>
</dbReference>
<name>A0A919T6B7_9ACTN</name>
<evidence type="ECO:0000256" key="3">
    <source>
        <dbReference type="ARBA" id="ARBA00023015"/>
    </source>
</evidence>
<dbReference type="PANTHER" id="PTHR48111">
    <property type="entry name" value="REGULATOR OF RPOS"/>
    <property type="match status" value="1"/>
</dbReference>
<dbReference type="SMART" id="SM00448">
    <property type="entry name" value="REC"/>
    <property type="match status" value="1"/>
</dbReference>
<keyword evidence="3" id="KW-0805">Transcription regulation</keyword>
<dbReference type="EMBL" id="BOQN01000024">
    <property type="protein sequence ID" value="GIM90174.1"/>
    <property type="molecule type" value="Genomic_DNA"/>
</dbReference>
<sequence length="247" mass="27275">MSLNHGLGATRAWRYGLRMATVLLVEDDHVVRGAMLRSLTDRGHAVHAVGTALDALRRVAAETPDLVVLDLGLPDLDGSDALRMLRGITDVPIIIATARDDEQTVVRLLRAGADDYMVKPFTGAHLDARIATVLRRVGRASRTAQPAVHEVGELRVDIGERSASLGDQTLALTRKEFDLLAYLAARPGRVVSRRELLEEVWRQPSVGEDQTIDVHLYWLRRKLGESAAKPRYLRTVRGVGFRLVAPD</sequence>
<proteinExistence type="predicted"/>
<dbReference type="GO" id="GO:0032993">
    <property type="term" value="C:protein-DNA complex"/>
    <property type="evidence" value="ECO:0007669"/>
    <property type="project" value="TreeGrafter"/>
</dbReference>
<keyword evidence="5" id="KW-0804">Transcription</keyword>
<evidence type="ECO:0000313" key="10">
    <source>
        <dbReference type="EMBL" id="GIM90174.1"/>
    </source>
</evidence>
<organism evidence="10 11">
    <name type="scientific">Paractinoplanes toevensis</name>
    <dbReference type="NCBI Taxonomy" id="571911"/>
    <lineage>
        <taxon>Bacteria</taxon>
        <taxon>Bacillati</taxon>
        <taxon>Actinomycetota</taxon>
        <taxon>Actinomycetes</taxon>
        <taxon>Micromonosporales</taxon>
        <taxon>Micromonosporaceae</taxon>
        <taxon>Paractinoplanes</taxon>
    </lineage>
</organism>
<evidence type="ECO:0000259" key="8">
    <source>
        <dbReference type="PROSITE" id="PS50110"/>
    </source>
</evidence>
<evidence type="ECO:0000256" key="2">
    <source>
        <dbReference type="ARBA" id="ARBA00023012"/>
    </source>
</evidence>
<keyword evidence="2" id="KW-0902">Two-component regulatory system</keyword>
<gene>
    <name evidence="10" type="ORF">Ato02nite_019670</name>
</gene>
<dbReference type="Pfam" id="PF00072">
    <property type="entry name" value="Response_reg"/>
    <property type="match status" value="1"/>
</dbReference>
<evidence type="ECO:0000256" key="1">
    <source>
        <dbReference type="ARBA" id="ARBA00022553"/>
    </source>
</evidence>
<keyword evidence="11" id="KW-1185">Reference proteome</keyword>
<dbReference type="PROSITE" id="PS51755">
    <property type="entry name" value="OMPR_PHOB"/>
    <property type="match status" value="1"/>
</dbReference>
<feature type="modified residue" description="4-aspartylphosphate" evidence="6">
    <location>
        <position position="70"/>
    </location>
</feature>
<dbReference type="GO" id="GO:0006355">
    <property type="term" value="P:regulation of DNA-templated transcription"/>
    <property type="evidence" value="ECO:0007669"/>
    <property type="project" value="InterPro"/>
</dbReference>
<dbReference type="GO" id="GO:0005829">
    <property type="term" value="C:cytosol"/>
    <property type="evidence" value="ECO:0007669"/>
    <property type="project" value="TreeGrafter"/>
</dbReference>
<dbReference type="SMART" id="SM00862">
    <property type="entry name" value="Trans_reg_C"/>
    <property type="match status" value="1"/>
</dbReference>
<evidence type="ECO:0000256" key="5">
    <source>
        <dbReference type="ARBA" id="ARBA00023163"/>
    </source>
</evidence>
<dbReference type="Gene3D" id="3.40.50.2300">
    <property type="match status" value="1"/>
</dbReference>